<evidence type="ECO:0000259" key="2">
    <source>
        <dbReference type="Pfam" id="PF00561"/>
    </source>
</evidence>
<comment type="caution">
    <text evidence="3">The sequence shown here is derived from an EMBL/GenBank/DDBJ whole genome shotgun (WGS) entry which is preliminary data.</text>
</comment>
<dbReference type="PANTHER" id="PTHR42977">
    <property type="entry name" value="HYDROLASE-RELATED"/>
    <property type="match status" value="1"/>
</dbReference>
<dbReference type="GO" id="GO:0004301">
    <property type="term" value="F:epoxide hydrolase activity"/>
    <property type="evidence" value="ECO:0007669"/>
    <property type="project" value="TreeGrafter"/>
</dbReference>
<dbReference type="InterPro" id="IPR000073">
    <property type="entry name" value="AB_hydrolase_1"/>
</dbReference>
<dbReference type="PANTHER" id="PTHR42977:SF3">
    <property type="entry name" value="AB HYDROLASE-1 DOMAIN-CONTAINING PROTEIN"/>
    <property type="match status" value="1"/>
</dbReference>
<gene>
    <name evidence="3" type="ORF">D7Z94_05155</name>
</gene>
<evidence type="ECO:0000313" key="4">
    <source>
        <dbReference type="Proteomes" id="UP000276603"/>
    </source>
</evidence>
<dbReference type="EMBL" id="RBCJ01000001">
    <property type="protein sequence ID" value="RKN83223.1"/>
    <property type="molecule type" value="Genomic_DNA"/>
</dbReference>
<dbReference type="NCBIfam" id="NF002043">
    <property type="entry name" value="PRK00870.1"/>
    <property type="match status" value="1"/>
</dbReference>
<dbReference type="Pfam" id="PF00561">
    <property type="entry name" value="Abhydrolase_1"/>
    <property type="match status" value="1"/>
</dbReference>
<dbReference type="InterPro" id="IPR051340">
    <property type="entry name" value="Haloalkane_dehalogenase"/>
</dbReference>
<evidence type="ECO:0000256" key="1">
    <source>
        <dbReference type="ARBA" id="ARBA00022801"/>
    </source>
</evidence>
<dbReference type="Gene3D" id="3.40.50.1820">
    <property type="entry name" value="alpha/beta hydrolase"/>
    <property type="match status" value="1"/>
</dbReference>
<dbReference type="Proteomes" id="UP000276603">
    <property type="component" value="Unassembled WGS sequence"/>
</dbReference>
<reference evidence="3 4" key="1">
    <citation type="submission" date="2018-10" db="EMBL/GenBank/DDBJ databases">
        <title>Ulvibacterium marinum gen. nov., sp. nov., a novel marine bacterium of the family Flavobacteriaceae, isolated from a culture of the green alga Ulva prolifera.</title>
        <authorList>
            <person name="Zhang Z."/>
        </authorList>
    </citation>
    <scope>NUCLEOTIDE SEQUENCE [LARGE SCALE GENOMIC DNA]</scope>
    <source>
        <strain evidence="3 4">CCMM003</strain>
    </source>
</reference>
<dbReference type="InterPro" id="IPR000639">
    <property type="entry name" value="Epox_hydrolase-like"/>
</dbReference>
<dbReference type="PRINTS" id="PR00111">
    <property type="entry name" value="ABHYDROLASE"/>
</dbReference>
<sequence>MKVVRTPEDRFENLPDYNFPGNYVEVEKGLRLHYLDEGDKEKPTVLLLHGEPSWSYLYRKMIPVLSKDFRVIAPDLIGFGKSDKPIHQQDYSYQKHMDWISTFIQKLDLKDMVLFCQDWGGLIGLRLITEMEDLFAMVIASNTTLPTGKTPMPESFLKWRAYSQHSPGFNIGKVIEMGTLQPLTEEVMAVYNAPFPSEEYKAGARIFPMLVPIDHDDPEAVKNRQAWEKLRQWDKPFLTIFGDGDDIMKGAEQVFQNLVPGAKGQNHTLLNAGHFIQEEKGEELAELLVVFYRSNTTDIN</sequence>
<dbReference type="InterPro" id="IPR029058">
    <property type="entry name" value="AB_hydrolase_fold"/>
</dbReference>
<accession>A0A3B0CBH4</accession>
<keyword evidence="1 3" id="KW-0378">Hydrolase</keyword>
<proteinExistence type="predicted"/>
<dbReference type="PRINTS" id="PR00412">
    <property type="entry name" value="EPOXHYDRLASE"/>
</dbReference>
<evidence type="ECO:0000313" key="3">
    <source>
        <dbReference type="EMBL" id="RKN83223.1"/>
    </source>
</evidence>
<name>A0A3B0CBH4_9FLAO</name>
<organism evidence="3 4">
    <name type="scientific">Ulvibacterium marinum</name>
    <dbReference type="NCBI Taxonomy" id="2419782"/>
    <lineage>
        <taxon>Bacteria</taxon>
        <taxon>Pseudomonadati</taxon>
        <taxon>Bacteroidota</taxon>
        <taxon>Flavobacteriia</taxon>
        <taxon>Flavobacteriales</taxon>
        <taxon>Flavobacteriaceae</taxon>
        <taxon>Ulvibacterium</taxon>
    </lineage>
</organism>
<dbReference type="RefSeq" id="WP_120710430.1">
    <property type="nucleotide sequence ID" value="NZ_RBCJ01000001.1"/>
</dbReference>
<keyword evidence="4" id="KW-1185">Reference proteome</keyword>
<dbReference type="OrthoDB" id="9780932at2"/>
<dbReference type="AlphaFoldDB" id="A0A3B0CBH4"/>
<protein>
    <submittedName>
        <fullName evidence="3">Alpha/beta fold hydrolase</fullName>
    </submittedName>
</protein>
<dbReference type="SUPFAM" id="SSF53474">
    <property type="entry name" value="alpha/beta-Hydrolases"/>
    <property type="match status" value="1"/>
</dbReference>
<feature type="domain" description="AB hydrolase-1" evidence="2">
    <location>
        <begin position="43"/>
        <end position="280"/>
    </location>
</feature>